<organism evidence="1 2">
    <name type="scientific">Arctium lappa</name>
    <name type="common">Greater burdock</name>
    <name type="synonym">Lappa major</name>
    <dbReference type="NCBI Taxonomy" id="4217"/>
    <lineage>
        <taxon>Eukaryota</taxon>
        <taxon>Viridiplantae</taxon>
        <taxon>Streptophyta</taxon>
        <taxon>Embryophyta</taxon>
        <taxon>Tracheophyta</taxon>
        <taxon>Spermatophyta</taxon>
        <taxon>Magnoliopsida</taxon>
        <taxon>eudicotyledons</taxon>
        <taxon>Gunneridae</taxon>
        <taxon>Pentapetalae</taxon>
        <taxon>asterids</taxon>
        <taxon>campanulids</taxon>
        <taxon>Asterales</taxon>
        <taxon>Asteraceae</taxon>
        <taxon>Carduoideae</taxon>
        <taxon>Cardueae</taxon>
        <taxon>Arctiinae</taxon>
        <taxon>Arctium</taxon>
    </lineage>
</organism>
<reference evidence="2" key="1">
    <citation type="journal article" date="2022" name="Mol. Ecol. Resour.">
        <title>The genomes of chicory, endive, great burdock and yacon provide insights into Asteraceae palaeo-polyploidization history and plant inulin production.</title>
        <authorList>
            <person name="Fan W."/>
            <person name="Wang S."/>
            <person name="Wang H."/>
            <person name="Wang A."/>
            <person name="Jiang F."/>
            <person name="Liu H."/>
            <person name="Zhao H."/>
            <person name="Xu D."/>
            <person name="Zhang Y."/>
        </authorList>
    </citation>
    <scope>NUCLEOTIDE SEQUENCE [LARGE SCALE GENOMIC DNA]</scope>
    <source>
        <strain evidence="2">cv. Niubang</strain>
    </source>
</reference>
<reference evidence="1 2" key="2">
    <citation type="journal article" date="2022" name="Mol. Ecol. Resour.">
        <title>The genomes of chicory, endive, great burdock and yacon provide insights into Asteraceae paleo-polyploidization history and plant inulin production.</title>
        <authorList>
            <person name="Fan W."/>
            <person name="Wang S."/>
            <person name="Wang H."/>
            <person name="Wang A."/>
            <person name="Jiang F."/>
            <person name="Liu H."/>
            <person name="Zhao H."/>
            <person name="Xu D."/>
            <person name="Zhang Y."/>
        </authorList>
    </citation>
    <scope>NUCLEOTIDE SEQUENCE [LARGE SCALE GENOMIC DNA]</scope>
    <source>
        <strain evidence="2">cv. Niubang</strain>
    </source>
</reference>
<comment type="caution">
    <text evidence="1">The sequence shown here is derived from an EMBL/GenBank/DDBJ whole genome shotgun (WGS) entry which is preliminary data.</text>
</comment>
<proteinExistence type="predicted"/>
<gene>
    <name evidence="1" type="ORF">L6452_41710</name>
</gene>
<dbReference type="EMBL" id="CM042062">
    <property type="protein sequence ID" value="KAI3670092.1"/>
    <property type="molecule type" value="Genomic_DNA"/>
</dbReference>
<name>A0ACB8XPY2_ARCLA</name>
<sequence>MNTTSNFILVIILSSIVRSLFCLELTRGNSNFRCNNYTCLNYMLYNNNYGRLFRNGGSTLFIVYIFLEAGSLYENNRTCLDTSHIRVRYTWLV</sequence>
<evidence type="ECO:0000313" key="2">
    <source>
        <dbReference type="Proteomes" id="UP001055879"/>
    </source>
</evidence>
<keyword evidence="2" id="KW-1185">Reference proteome</keyword>
<accession>A0ACB8XPY2</accession>
<evidence type="ECO:0000313" key="1">
    <source>
        <dbReference type="EMBL" id="KAI3670092.1"/>
    </source>
</evidence>
<protein>
    <submittedName>
        <fullName evidence="1">Uncharacterized protein</fullName>
    </submittedName>
</protein>
<dbReference type="Proteomes" id="UP001055879">
    <property type="component" value="Linkage Group LG16"/>
</dbReference>